<feature type="compositionally biased region" description="Low complexity" evidence="1">
    <location>
        <begin position="45"/>
        <end position="56"/>
    </location>
</feature>
<dbReference type="RefSeq" id="WP_093055548.1">
    <property type="nucleotide sequence ID" value="NZ_FOGT01000022.1"/>
</dbReference>
<dbReference type="OrthoDB" id="2456726at2"/>
<name>A0A1H9WZQ1_9BACI</name>
<gene>
    <name evidence="2" type="ORF">SAMN05518684_12210</name>
</gene>
<accession>A0A1H9WZQ1</accession>
<evidence type="ECO:0000256" key="1">
    <source>
        <dbReference type="SAM" id="MobiDB-lite"/>
    </source>
</evidence>
<dbReference type="Pfam" id="PF14179">
    <property type="entry name" value="YppG"/>
    <property type="match status" value="1"/>
</dbReference>
<evidence type="ECO:0000313" key="2">
    <source>
        <dbReference type="EMBL" id="SES39271.1"/>
    </source>
</evidence>
<dbReference type="Proteomes" id="UP000198571">
    <property type="component" value="Unassembled WGS sequence"/>
</dbReference>
<keyword evidence="3" id="KW-1185">Reference proteome</keyword>
<sequence>MFFGRPPRQQNMPPDYHQPFHPPSPPSNQWPGYGQSYYQQQHPSAGYPPYQQFGGYPPAPQQNPGSKLMQAFQTSDGKFDFQKAMTTMDQVVKTANQVSPLVKQVGSFFTKAK</sequence>
<dbReference type="InterPro" id="IPR025555">
    <property type="entry name" value="YppG"/>
</dbReference>
<evidence type="ECO:0000313" key="3">
    <source>
        <dbReference type="Proteomes" id="UP000198571"/>
    </source>
</evidence>
<proteinExistence type="predicted"/>
<dbReference type="EMBL" id="FOGT01000022">
    <property type="protein sequence ID" value="SES39271.1"/>
    <property type="molecule type" value="Genomic_DNA"/>
</dbReference>
<dbReference type="STRING" id="1601833.SAMN05518684_12210"/>
<dbReference type="AlphaFoldDB" id="A0A1H9WZQ1"/>
<protein>
    <submittedName>
        <fullName evidence="2">YppG-like protein</fullName>
    </submittedName>
</protein>
<reference evidence="3" key="1">
    <citation type="submission" date="2016-10" db="EMBL/GenBank/DDBJ databases">
        <authorList>
            <person name="Varghese N."/>
            <person name="Submissions S."/>
        </authorList>
    </citation>
    <scope>NUCLEOTIDE SEQUENCE [LARGE SCALE GENOMIC DNA]</scope>
    <source>
        <strain evidence="3">S9</strain>
    </source>
</reference>
<feature type="region of interest" description="Disordered" evidence="1">
    <location>
        <begin position="1"/>
        <end position="67"/>
    </location>
</feature>
<organism evidence="2 3">
    <name type="scientific">Salipaludibacillus aurantiacus</name>
    <dbReference type="NCBI Taxonomy" id="1601833"/>
    <lineage>
        <taxon>Bacteria</taxon>
        <taxon>Bacillati</taxon>
        <taxon>Bacillota</taxon>
        <taxon>Bacilli</taxon>
        <taxon>Bacillales</taxon>
        <taxon>Bacillaceae</taxon>
    </lineage>
</organism>